<evidence type="ECO:0008006" key="4">
    <source>
        <dbReference type="Google" id="ProtNLM"/>
    </source>
</evidence>
<feature type="compositionally biased region" description="Pro residues" evidence="1">
    <location>
        <begin position="293"/>
        <end position="310"/>
    </location>
</feature>
<dbReference type="Proteomes" id="UP001589870">
    <property type="component" value="Unassembled WGS sequence"/>
</dbReference>
<proteinExistence type="predicted"/>
<dbReference type="EMBL" id="JBHMQT010000006">
    <property type="protein sequence ID" value="MFC0861808.1"/>
    <property type="molecule type" value="Genomic_DNA"/>
</dbReference>
<sequence>MNPPTGPGDLALDLGQGMAWVDDHGAHLVDYASHHLDPDRSMSAVAAALTACARHNESGNIADRARLLAAVRSECANYPGSRVTYRPGPGPGTPDDEAVRRAWSLVDPLGAETLRLLYRHELAPRDLSYVLALSIREVGRLVARTQDIIEILVSGLDGLARGRPICPDLGPLVSAVFPAEPVQPVQPAQSAAEEAGARTALLRHIVTCLVCKRPINIRYTVPQILSHPPITALSPEVRQRLTDLITSAAVLPLSDTAQPPGGVSAVEQAQQVHRPPASFGMPLAAPVAVDPAPSAPPRRSPLPPLSPPPVVPSAPTGPVVPYARGSAAGGGPVVGGPVVGGPVVGGGAETPLYDALLSQIRARTIPAGPAEKPRPKPEPGGTADPSDARIPQGAPALNSFAVPNAAPASRRNSADLGRAARTARHALPRGRAHDPDLDRDLELEDGASARILEMISRMWALLRATAIRVVIIVVAGAAGTVAGINLLAPADQPGEAAGSLRPSAAGATVAGATVAGDTASENSVLAGSASAGTASTGTASTGTGATTPAATSDVGTADPGVSDPGVSEPGGSEPGVLEAGDGASRTVTLAVGGLRIQSAVELDDFGRGGITLSTTSQKPLKWRITANDLVVEPSSGTLRPGRSDVLSVRAQRVRYWCGPPPPAKAPLVLHGPTGSKSATVTVRWRTC</sequence>
<accession>A0ABV6U022</accession>
<feature type="region of interest" description="Disordered" evidence="1">
    <location>
        <begin position="366"/>
        <end position="437"/>
    </location>
</feature>
<feature type="compositionally biased region" description="Basic residues" evidence="1">
    <location>
        <begin position="421"/>
        <end position="430"/>
    </location>
</feature>
<gene>
    <name evidence="2" type="ORF">ACFHYQ_05800</name>
</gene>
<reference evidence="2 3" key="1">
    <citation type="submission" date="2024-09" db="EMBL/GenBank/DDBJ databases">
        <authorList>
            <person name="Sun Q."/>
            <person name="Mori K."/>
        </authorList>
    </citation>
    <scope>NUCLEOTIDE SEQUENCE [LARGE SCALE GENOMIC DNA]</scope>
    <source>
        <strain evidence="2 3">TBRC 1851</strain>
    </source>
</reference>
<evidence type="ECO:0000313" key="3">
    <source>
        <dbReference type="Proteomes" id="UP001589870"/>
    </source>
</evidence>
<name>A0ABV6U022_9ACTN</name>
<comment type="caution">
    <text evidence="2">The sequence shown here is derived from an EMBL/GenBank/DDBJ whole genome shotgun (WGS) entry which is preliminary data.</text>
</comment>
<feature type="region of interest" description="Disordered" evidence="1">
    <location>
        <begin position="529"/>
        <end position="581"/>
    </location>
</feature>
<feature type="region of interest" description="Disordered" evidence="1">
    <location>
        <begin position="290"/>
        <end position="310"/>
    </location>
</feature>
<protein>
    <recommendedName>
        <fullName evidence="4">DNA-directed RNA polymerase specialized sigma24 family protein</fullName>
    </recommendedName>
</protein>
<feature type="compositionally biased region" description="Low complexity" evidence="1">
    <location>
        <begin position="529"/>
        <end position="552"/>
    </location>
</feature>
<organism evidence="2 3">
    <name type="scientific">Sphaerimonospora cavernae</name>
    <dbReference type="NCBI Taxonomy" id="1740611"/>
    <lineage>
        <taxon>Bacteria</taxon>
        <taxon>Bacillati</taxon>
        <taxon>Actinomycetota</taxon>
        <taxon>Actinomycetes</taxon>
        <taxon>Streptosporangiales</taxon>
        <taxon>Streptosporangiaceae</taxon>
        <taxon>Sphaerimonospora</taxon>
    </lineage>
</organism>
<keyword evidence="3" id="KW-1185">Reference proteome</keyword>
<dbReference type="RefSeq" id="WP_394300030.1">
    <property type="nucleotide sequence ID" value="NZ_JBHMQT010000006.1"/>
</dbReference>
<evidence type="ECO:0000313" key="2">
    <source>
        <dbReference type="EMBL" id="MFC0861808.1"/>
    </source>
</evidence>
<feature type="compositionally biased region" description="Low complexity" evidence="1">
    <location>
        <begin position="559"/>
        <end position="576"/>
    </location>
</feature>
<evidence type="ECO:0000256" key="1">
    <source>
        <dbReference type="SAM" id="MobiDB-lite"/>
    </source>
</evidence>